<name>A0A261EY96_9BIFI</name>
<dbReference type="EMBL" id="MWWR01000006">
    <property type="protein sequence ID" value="OZG51834.1"/>
    <property type="molecule type" value="Genomic_DNA"/>
</dbReference>
<evidence type="ECO:0000313" key="2">
    <source>
        <dbReference type="EMBL" id="OZG51834.1"/>
    </source>
</evidence>
<dbReference type="AlphaFoldDB" id="A0A261EY96"/>
<keyword evidence="2" id="KW-0131">Cell cycle</keyword>
<organism evidence="2 3">
    <name type="scientific">Pseudoscardovia radai</name>
    <dbReference type="NCBI Taxonomy" id="987066"/>
    <lineage>
        <taxon>Bacteria</taxon>
        <taxon>Bacillati</taxon>
        <taxon>Actinomycetota</taxon>
        <taxon>Actinomycetes</taxon>
        <taxon>Bifidobacteriales</taxon>
        <taxon>Bifidobacteriaceae</taxon>
        <taxon>Pseudoscardovia</taxon>
    </lineage>
</organism>
<dbReference type="OrthoDB" id="3480096at2"/>
<feature type="compositionally biased region" description="Basic and acidic residues" evidence="1">
    <location>
        <begin position="465"/>
        <end position="476"/>
    </location>
</feature>
<gene>
    <name evidence="2" type="ORF">PSRA_0914</name>
</gene>
<keyword evidence="3" id="KW-1185">Reference proteome</keyword>
<keyword evidence="2" id="KW-0132">Cell division</keyword>
<feature type="region of interest" description="Disordered" evidence="1">
    <location>
        <begin position="1"/>
        <end position="24"/>
    </location>
</feature>
<sequence length="476" mass="50754">MPRTKDNAEQGAAPSITRVGKHKMGYNPQKVDEFLEHAHELYDSPEPRLTQEEIQSASFDFVKNGYSVAEVDAALTRLESAVVDKRTQWDVQHYGRVAWRARTDTLARSLHDRAARPHGERFSDGLPNKPSYDRAQVDHMIDCVIAQIADQLGKTSGIAVEDAPEPKRRRKDPEVWTLSDVANIVFTQRTGHRGYDERQVDAYINRMLQVLARIESFERIEGPIASTDSAQRFVNDSSAEPVDAPASYDTPSPAPSADEPYSADFRTVSAPAPVDEPEEPAPTFTPGFDVARAASDRAAAAAAATGTTTVASTRVSDYGAEADYGDRGFDASVSSSVPDASSTVDFDAAGLGTYGAGASSFDTGFDTAPQSFAPRADVHHGDTGRASAAAPSDSPAATPAPAPQPPMSFADAKHTSERGSSSLASLVNGSRDMTGRPRQSAADSDMSVPTGIISSGPIVEPLIPDDGRSDSDASRQ</sequence>
<dbReference type="Proteomes" id="UP000216725">
    <property type="component" value="Unassembled WGS sequence"/>
</dbReference>
<dbReference type="InterPro" id="IPR019932">
    <property type="entry name" value="CHP03543"/>
</dbReference>
<feature type="compositionally biased region" description="Low complexity" evidence="1">
    <location>
        <begin position="386"/>
        <end position="397"/>
    </location>
</feature>
<evidence type="ECO:0000313" key="3">
    <source>
        <dbReference type="Proteomes" id="UP000216725"/>
    </source>
</evidence>
<feature type="region of interest" description="Disordered" evidence="1">
    <location>
        <begin position="231"/>
        <end position="262"/>
    </location>
</feature>
<comment type="caution">
    <text evidence="2">The sequence shown here is derived from an EMBL/GenBank/DDBJ whole genome shotgun (WGS) entry which is preliminary data.</text>
</comment>
<protein>
    <submittedName>
        <fullName evidence="2">Cell division protein DivIVA</fullName>
    </submittedName>
</protein>
<dbReference type="GO" id="GO:0051301">
    <property type="term" value="P:cell division"/>
    <property type="evidence" value="ECO:0007669"/>
    <property type="project" value="UniProtKB-KW"/>
</dbReference>
<evidence type="ECO:0000256" key="1">
    <source>
        <dbReference type="SAM" id="MobiDB-lite"/>
    </source>
</evidence>
<dbReference type="RefSeq" id="WP_158216320.1">
    <property type="nucleotide sequence ID" value="NZ_MWWR01000006.1"/>
</dbReference>
<dbReference type="NCBIfam" id="TIGR03543">
    <property type="entry name" value="divI1A_rptt_fam"/>
    <property type="match status" value="1"/>
</dbReference>
<feature type="compositionally biased region" description="Polar residues" evidence="1">
    <location>
        <begin position="418"/>
        <end position="428"/>
    </location>
</feature>
<proteinExistence type="predicted"/>
<dbReference type="InterPro" id="IPR019933">
    <property type="entry name" value="DivIVA_domain"/>
</dbReference>
<dbReference type="NCBIfam" id="TIGR03544">
    <property type="entry name" value="DivI1A_domain"/>
    <property type="match status" value="2"/>
</dbReference>
<accession>A0A261EY96</accession>
<feature type="region of interest" description="Disordered" evidence="1">
    <location>
        <begin position="368"/>
        <end position="476"/>
    </location>
</feature>
<reference evidence="2 3" key="1">
    <citation type="journal article" date="2017" name="BMC Genomics">
        <title>Comparative genomic and phylogenomic analyses of the Bifidobacteriaceae family.</title>
        <authorList>
            <person name="Lugli G.A."/>
            <person name="Milani C."/>
            <person name="Turroni F."/>
            <person name="Duranti S."/>
            <person name="Mancabelli L."/>
            <person name="Mangifesta M."/>
            <person name="Ferrario C."/>
            <person name="Modesto M."/>
            <person name="Mattarelli P."/>
            <person name="Jiri K."/>
            <person name="van Sinderen D."/>
            <person name="Ventura M."/>
        </authorList>
    </citation>
    <scope>NUCLEOTIDE SEQUENCE [LARGE SCALE GENOMIC DNA]</scope>
    <source>
        <strain evidence="2 3">DSM 24742</strain>
    </source>
</reference>